<dbReference type="InterPro" id="IPR011652">
    <property type="entry name" value="MORN_2"/>
</dbReference>
<dbReference type="AlphaFoldDB" id="A0A4R1HVQ6"/>
<gene>
    <name evidence="2" type="ORF">EV378_2211</name>
</gene>
<comment type="caution">
    <text evidence="2">The sequence shown here is derived from an EMBL/GenBank/DDBJ whole genome shotgun (WGS) entry which is preliminary data.</text>
</comment>
<proteinExistence type="predicted"/>
<dbReference type="Proteomes" id="UP000295560">
    <property type="component" value="Unassembled WGS sequence"/>
</dbReference>
<sequence length="145" mass="16686">MTRNEARESQTVAAPESPNALDRQGRKTGRWTESDPHGGVMIGDYLEAERHGTWQHYSLDGRLRSEGPYDHGVLHGTWVWYRANGAMMQRGDIDQDVKHGRWERWDARGRPLDSGDYDRGRKVGEWTTYNADGTVKAVKNHRPKR</sequence>
<evidence type="ECO:0000256" key="1">
    <source>
        <dbReference type="SAM" id="MobiDB-lite"/>
    </source>
</evidence>
<evidence type="ECO:0000313" key="3">
    <source>
        <dbReference type="Proteomes" id="UP000295560"/>
    </source>
</evidence>
<organism evidence="2 3">
    <name type="scientific">Pseudonocardia endophytica</name>
    <dbReference type="NCBI Taxonomy" id="401976"/>
    <lineage>
        <taxon>Bacteria</taxon>
        <taxon>Bacillati</taxon>
        <taxon>Actinomycetota</taxon>
        <taxon>Actinomycetes</taxon>
        <taxon>Pseudonocardiales</taxon>
        <taxon>Pseudonocardiaceae</taxon>
        <taxon>Pseudonocardia</taxon>
    </lineage>
</organism>
<dbReference type="SUPFAM" id="SSF82185">
    <property type="entry name" value="Histone H3 K4-specific methyltransferase SET7/9 N-terminal domain"/>
    <property type="match status" value="1"/>
</dbReference>
<protein>
    <submittedName>
        <fullName evidence="2">MORN repeat protein</fullName>
    </submittedName>
</protein>
<dbReference type="EMBL" id="SMFZ01000001">
    <property type="protein sequence ID" value="TCK26378.1"/>
    <property type="molecule type" value="Genomic_DNA"/>
</dbReference>
<keyword evidence="3" id="KW-1185">Reference proteome</keyword>
<accession>A0A4R1HVQ6</accession>
<reference evidence="2 3" key="1">
    <citation type="submission" date="2019-03" db="EMBL/GenBank/DDBJ databases">
        <title>Sequencing the genomes of 1000 actinobacteria strains.</title>
        <authorList>
            <person name="Klenk H.-P."/>
        </authorList>
    </citation>
    <scope>NUCLEOTIDE SEQUENCE [LARGE SCALE GENOMIC DNA]</scope>
    <source>
        <strain evidence="2 3">DSM 44969</strain>
    </source>
</reference>
<name>A0A4R1HVQ6_PSEEN</name>
<dbReference type="Gene3D" id="3.90.930.1">
    <property type="match status" value="1"/>
</dbReference>
<dbReference type="RefSeq" id="WP_132423552.1">
    <property type="nucleotide sequence ID" value="NZ_SMFZ01000001.1"/>
</dbReference>
<dbReference type="OrthoDB" id="8854536at2"/>
<evidence type="ECO:0000313" key="2">
    <source>
        <dbReference type="EMBL" id="TCK26378.1"/>
    </source>
</evidence>
<dbReference type="Pfam" id="PF07661">
    <property type="entry name" value="MORN_2"/>
    <property type="match status" value="1"/>
</dbReference>
<feature type="region of interest" description="Disordered" evidence="1">
    <location>
        <begin position="1"/>
        <end position="38"/>
    </location>
</feature>